<comment type="function">
    <text evidence="6">Forms membrane-associated dynamic filaments that are essential for cell shape determination. Acts by regulating cell wall synthesis and cell elongation, and thus cell shape. A feedback loop between cell geometry and MreB localization may maintain elongated cell shape by targeting cell wall growth to regions of negative cell wall curvature.</text>
</comment>
<dbReference type="SUPFAM" id="SSF53067">
    <property type="entry name" value="Actin-like ATPase domain"/>
    <property type="match status" value="2"/>
</dbReference>
<dbReference type="InterPro" id="IPR043129">
    <property type="entry name" value="ATPase_NBD"/>
</dbReference>
<dbReference type="InterPro" id="IPR004753">
    <property type="entry name" value="MreB"/>
</dbReference>
<dbReference type="Pfam" id="PF06723">
    <property type="entry name" value="MreB_Mbl"/>
    <property type="match status" value="1"/>
</dbReference>
<dbReference type="AlphaFoldDB" id="A0A2U3AL02"/>
<accession>A0A2U3AL02</accession>
<keyword evidence="3 6" id="KW-0067">ATP-binding</keyword>
<evidence type="ECO:0000256" key="5">
    <source>
        <dbReference type="ARBA" id="ARBA00023458"/>
    </source>
</evidence>
<evidence type="ECO:0000313" key="8">
    <source>
        <dbReference type="Proteomes" id="UP000245938"/>
    </source>
</evidence>
<dbReference type="GO" id="GO:0005524">
    <property type="term" value="F:ATP binding"/>
    <property type="evidence" value="ECO:0007669"/>
    <property type="project" value="UniProtKB-KW"/>
</dbReference>
<proteinExistence type="inferred from homology"/>
<feature type="binding site" evidence="6">
    <location>
        <begin position="156"/>
        <end position="158"/>
    </location>
    <ligand>
        <name>ATP</name>
        <dbReference type="ChEBI" id="CHEBI:30616"/>
    </ligand>
</feature>
<dbReference type="PANTHER" id="PTHR42749:SF4">
    <property type="entry name" value="CELL SHAPE-DETERMINING PROTEIN MBL"/>
    <property type="match status" value="1"/>
</dbReference>
<evidence type="ECO:0000256" key="1">
    <source>
        <dbReference type="ARBA" id="ARBA00022490"/>
    </source>
</evidence>
<dbReference type="GO" id="GO:0000902">
    <property type="term" value="P:cell morphogenesis"/>
    <property type="evidence" value="ECO:0007669"/>
    <property type="project" value="InterPro"/>
</dbReference>
<dbReference type="HAMAP" id="MF_02207">
    <property type="entry name" value="MreB"/>
    <property type="match status" value="1"/>
</dbReference>
<organism evidence="7 8">
    <name type="scientific">Kurthia sibirica</name>
    <dbReference type="NCBI Taxonomy" id="202750"/>
    <lineage>
        <taxon>Bacteria</taxon>
        <taxon>Bacillati</taxon>
        <taxon>Bacillota</taxon>
        <taxon>Bacilli</taxon>
        <taxon>Bacillales</taxon>
        <taxon>Caryophanaceae</taxon>
        <taxon>Kurthia</taxon>
    </lineage>
</organism>
<dbReference type="PRINTS" id="PR01652">
    <property type="entry name" value="SHAPEPROTEIN"/>
</dbReference>
<keyword evidence="4 6" id="KW-0133">Cell shape</keyword>
<dbReference type="Proteomes" id="UP000245938">
    <property type="component" value="Unassembled WGS sequence"/>
</dbReference>
<evidence type="ECO:0000256" key="6">
    <source>
        <dbReference type="HAMAP-Rule" id="MF_02207"/>
    </source>
</evidence>
<keyword evidence="1 6" id="KW-0963">Cytoplasm</keyword>
<evidence type="ECO:0000313" key="7">
    <source>
        <dbReference type="EMBL" id="PWI25191.1"/>
    </source>
</evidence>
<comment type="subunit">
    <text evidence="6">Forms polymers.</text>
</comment>
<comment type="caution">
    <text evidence="7">The sequence shown here is derived from an EMBL/GenBank/DDBJ whole genome shotgun (WGS) entry which is preliminary data.</text>
</comment>
<dbReference type="GO" id="GO:0008360">
    <property type="term" value="P:regulation of cell shape"/>
    <property type="evidence" value="ECO:0007669"/>
    <property type="project" value="UniProtKB-UniRule"/>
</dbReference>
<dbReference type="PANTHER" id="PTHR42749">
    <property type="entry name" value="CELL SHAPE-DETERMINING PROTEIN MREB"/>
    <property type="match status" value="1"/>
</dbReference>
<keyword evidence="2 6" id="KW-0547">Nucleotide-binding</keyword>
<dbReference type="RefSeq" id="WP_109306224.1">
    <property type="nucleotide sequence ID" value="NZ_BJUF01000006.1"/>
</dbReference>
<reference evidence="7 8" key="1">
    <citation type="submission" date="2018-05" db="EMBL/GenBank/DDBJ databases">
        <title>Kurthia sibirica genome sequence.</title>
        <authorList>
            <person name="Maclea K.S."/>
            <person name="Goen A.E."/>
        </authorList>
    </citation>
    <scope>NUCLEOTIDE SEQUENCE [LARGE SCALE GENOMIC DNA]</scope>
    <source>
        <strain evidence="7 8">ATCC 49154</strain>
    </source>
</reference>
<evidence type="ECO:0000256" key="3">
    <source>
        <dbReference type="ARBA" id="ARBA00022840"/>
    </source>
</evidence>
<dbReference type="InterPro" id="IPR056546">
    <property type="entry name" value="MreB_MamK-like"/>
</dbReference>
<gene>
    <name evidence="6" type="primary">mreB</name>
    <name evidence="7" type="ORF">DEX24_09650</name>
</gene>
<evidence type="ECO:0000256" key="2">
    <source>
        <dbReference type="ARBA" id="ARBA00022741"/>
    </source>
</evidence>
<evidence type="ECO:0000256" key="4">
    <source>
        <dbReference type="ARBA" id="ARBA00022960"/>
    </source>
</evidence>
<dbReference type="NCBIfam" id="NF010539">
    <property type="entry name" value="PRK13927.1"/>
    <property type="match status" value="1"/>
</dbReference>
<dbReference type="OrthoDB" id="9768127at2"/>
<name>A0A2U3AL02_9BACL</name>
<protein>
    <recommendedName>
        <fullName evidence="6">Cell shape-determining protein MreB</fullName>
    </recommendedName>
</protein>
<dbReference type="GO" id="GO:0005737">
    <property type="term" value="C:cytoplasm"/>
    <property type="evidence" value="ECO:0007669"/>
    <property type="project" value="UniProtKB-SubCell"/>
</dbReference>
<comment type="similarity">
    <text evidence="5 6">Belongs to the FtsA/MreB family.</text>
</comment>
<dbReference type="EMBL" id="QFVR01000011">
    <property type="protein sequence ID" value="PWI25191.1"/>
    <property type="molecule type" value="Genomic_DNA"/>
</dbReference>
<feature type="binding site" evidence="6">
    <location>
        <begin position="204"/>
        <end position="207"/>
    </location>
    <ligand>
        <name>ATP</name>
        <dbReference type="ChEBI" id="CHEBI:30616"/>
    </ligand>
</feature>
<keyword evidence="8" id="KW-1185">Reference proteome</keyword>
<dbReference type="CDD" id="cd10225">
    <property type="entry name" value="ASKHA_NBD_MreB-like"/>
    <property type="match status" value="1"/>
</dbReference>
<comment type="caution">
    <text evidence="6">Lacks conserved residue(s) required for the propagation of feature annotation.</text>
</comment>
<dbReference type="Gene3D" id="3.30.420.40">
    <property type="match status" value="3"/>
</dbReference>
<comment type="subcellular location">
    <subcellularLocation>
        <location evidence="6">Cytoplasm</location>
    </subcellularLocation>
    <text evidence="6">Membrane-associated.</text>
</comment>
<sequence length="330" mass="35680">MFVKDIGIDLGTSNILVYLEGSGIVINEPSIIAIDTKTRAVIAVGEAAKLMEGRTPSNISTYRPLKSGAITDLDMMEKLISALLAKVPMIKKRKIKRVLICCPTNNTNIEFKTIQDIGAKLARNDVIVERESKVAAIGAGLDISQSAGNMMIDIGGGTTDIAILSLGDIVSSVSLKIGGTDFDNDVLNYIKKKRNLIIGQQTAERVKIEVGTVYLGIKNDTIKITGRDIVSGLPRSTEITSQDVYMACKEKVGYILQAIKSVLEITPPELSADLIEHGIILTGGGAYMPGLRELLTEELQLPIHRAEFPLECVIKGTELLLNNAYIISNK</sequence>